<dbReference type="InterPro" id="IPR032675">
    <property type="entry name" value="LRR_dom_sf"/>
</dbReference>
<name>A0A1R1XYZ3_9FUNG</name>
<evidence type="ECO:0000313" key="3">
    <source>
        <dbReference type="Proteomes" id="UP000187283"/>
    </source>
</evidence>
<dbReference type="SUPFAM" id="SSF52047">
    <property type="entry name" value="RNI-like"/>
    <property type="match status" value="2"/>
</dbReference>
<dbReference type="STRING" id="133412.A0A1R1XYZ3"/>
<feature type="compositionally biased region" description="Polar residues" evidence="1">
    <location>
        <begin position="308"/>
        <end position="340"/>
    </location>
</feature>
<accession>A0A1R1XYZ3</accession>
<comment type="caution">
    <text evidence="2">The sequence shown here is derived from an EMBL/GenBank/DDBJ whole genome shotgun (WGS) entry which is preliminary data.</text>
</comment>
<dbReference type="SUPFAM" id="SSF48179">
    <property type="entry name" value="6-phosphogluconate dehydrogenase C-terminal domain-like"/>
    <property type="match status" value="1"/>
</dbReference>
<dbReference type="Gene3D" id="3.80.10.10">
    <property type="entry name" value="Ribonuclease Inhibitor"/>
    <property type="match status" value="3"/>
</dbReference>
<dbReference type="PANTHER" id="PTHR13318">
    <property type="entry name" value="PARTNER OF PAIRED, ISOFORM B-RELATED"/>
    <property type="match status" value="1"/>
</dbReference>
<feature type="compositionally biased region" description="Basic and acidic residues" evidence="1">
    <location>
        <begin position="215"/>
        <end position="227"/>
    </location>
</feature>
<dbReference type="EMBL" id="LSSN01001369">
    <property type="protein sequence ID" value="OMJ19903.1"/>
    <property type="molecule type" value="Genomic_DNA"/>
</dbReference>
<dbReference type="SMART" id="SM00367">
    <property type="entry name" value="LRR_CC"/>
    <property type="match status" value="8"/>
</dbReference>
<evidence type="ECO:0000313" key="2">
    <source>
        <dbReference type="EMBL" id="OMJ19903.1"/>
    </source>
</evidence>
<evidence type="ECO:0000256" key="1">
    <source>
        <dbReference type="SAM" id="MobiDB-lite"/>
    </source>
</evidence>
<feature type="compositionally biased region" description="Acidic residues" evidence="1">
    <location>
        <begin position="230"/>
        <end position="256"/>
    </location>
</feature>
<dbReference type="GO" id="GO:0031146">
    <property type="term" value="P:SCF-dependent proteasomal ubiquitin-dependent protein catabolic process"/>
    <property type="evidence" value="ECO:0007669"/>
    <property type="project" value="TreeGrafter"/>
</dbReference>
<organism evidence="2 3">
    <name type="scientific">Smittium culicis</name>
    <dbReference type="NCBI Taxonomy" id="133412"/>
    <lineage>
        <taxon>Eukaryota</taxon>
        <taxon>Fungi</taxon>
        <taxon>Fungi incertae sedis</taxon>
        <taxon>Zoopagomycota</taxon>
        <taxon>Kickxellomycotina</taxon>
        <taxon>Harpellomycetes</taxon>
        <taxon>Harpellales</taxon>
        <taxon>Legeriomycetaceae</taxon>
        <taxon>Smittium</taxon>
    </lineage>
</organism>
<protein>
    <submittedName>
        <fullName evidence="2">DNA repair protein rhp7</fullName>
    </submittedName>
</protein>
<proteinExistence type="predicted"/>
<dbReference type="AlphaFoldDB" id="A0A1R1XYZ3"/>
<keyword evidence="3" id="KW-1185">Reference proteome</keyword>
<dbReference type="GO" id="GO:0019005">
    <property type="term" value="C:SCF ubiquitin ligase complex"/>
    <property type="evidence" value="ECO:0007669"/>
    <property type="project" value="TreeGrafter"/>
</dbReference>
<dbReference type="OrthoDB" id="421226at2759"/>
<feature type="compositionally biased region" description="Basic residues" evidence="1">
    <location>
        <begin position="297"/>
        <end position="307"/>
    </location>
</feature>
<dbReference type="InterPro" id="IPR008927">
    <property type="entry name" value="6-PGluconate_DH-like_C_sf"/>
</dbReference>
<dbReference type="InterPro" id="IPR006553">
    <property type="entry name" value="Leu-rich_rpt_Cys-con_subtyp"/>
</dbReference>
<feature type="region of interest" description="Disordered" evidence="1">
    <location>
        <begin position="811"/>
        <end position="847"/>
    </location>
</feature>
<reference evidence="2 3" key="1">
    <citation type="submission" date="2017-01" db="EMBL/GenBank/DDBJ databases">
        <authorList>
            <person name="Mah S.A."/>
            <person name="Swanson W.J."/>
            <person name="Moy G.W."/>
            <person name="Vacquier V.D."/>
        </authorList>
    </citation>
    <scope>NUCLEOTIDE SEQUENCE [LARGE SCALE GENOMIC DNA]</scope>
    <source>
        <strain evidence="2 3">GSMNP</strain>
    </source>
</reference>
<dbReference type="Proteomes" id="UP000187283">
    <property type="component" value="Unassembled WGS sequence"/>
</dbReference>
<dbReference type="Gene3D" id="1.10.3660.10">
    <property type="entry name" value="6-phosphogluconate dehydrogenase C-terminal like domain"/>
    <property type="match status" value="1"/>
</dbReference>
<gene>
    <name evidence="2" type="ORF">AYI70_g4440</name>
</gene>
<feature type="compositionally biased region" description="Polar residues" evidence="1">
    <location>
        <begin position="821"/>
        <end position="839"/>
    </location>
</feature>
<feature type="region of interest" description="Disordered" evidence="1">
    <location>
        <begin position="289"/>
        <end position="340"/>
    </location>
</feature>
<feature type="region of interest" description="Disordered" evidence="1">
    <location>
        <begin position="215"/>
        <end position="275"/>
    </location>
</feature>
<sequence>MIGGEKDKFRELVHAAAKSIFDPIKKKPENKILLLDQVLGQISMSGAPVKRIPNSHLSLLSTAVCWYKMGVDPYHHLICQTPPFRLWLGIVEYLFCDEELLEESIEAALNDKFIQAEDLVFFVSVLGWEQCIQLNSFDGYRQRFDETKEFFSNRIDEAKNLSSKIIKILADERLMKSDSAKNETGRAIGPRSALTSFLKEQGISARMINERMKRTRDLREAQDREATEQNNDENVDIEGSETDPEEEAGINSDDESVNISESRNTRSKTTKLSLTSDAKKKNHLLYLKDDSDSNIKSKGKGKKKSKKTNYNSDAISDSDNDFISPSNSNKNANDNDTGINKSSARKGGHIEFCSVCFNRFLVRSVKNSKSAVLCPKCEKSLNASKKTANSSQARPAPKRRNTQKKVYKVEDGLLEIDSGVPSLQDLCVRVVGRNIDNVESFGDISYTSINKVSAIISKLRLLDNNTLKLFLAPDRKEITLYDCTKIDGVGYRNIAQFCPYLEVLNLSLCGKIRDPEIIFFANHLKNLHSVDLYGPFLVSDEAFAEFFKILGKNLVSLRISVAQFGYAAVKSLVDNCPNLEVLELNQCYSLDENCINTLSGINVQNLPNIKTDESSPITTDLYEYNTNSHFKNLHSLEISEPQLEISSIALTLLIKSYGSNLNLLNVSNCLNADDDFLMKGVSIHCKNLNSLDISSTSITSKGITQFFDRLSIYKNENSLSDQEKSSESSGIISYAGGFTHLNLGRVASIDDESLISVIKNTSHSLKYLNIHSADEFLSEAGILTIAGITPDPVIDLNGEDGEPQLNSKTLAESDTIRSETDQNTESEGLTIDQAQSSNSKIDENNFDSVDATDADRIKFKSNVTEKRKIEACKKLETLVLSYVRAVDDDVLKSIVDNCPSLTEVFVNGNPNVTPFAPSRHGLSIIGRESDTL</sequence>